<keyword evidence="1" id="KW-0378">Hydrolase</keyword>
<accession>A0A7W9HJV4</accession>
<keyword evidence="2" id="KW-0119">Carbohydrate metabolism</keyword>
<dbReference type="AlphaFoldDB" id="A0A7W9HJV4"/>
<keyword evidence="3" id="KW-0812">Transmembrane</keyword>
<dbReference type="SUPFAM" id="SSF49265">
    <property type="entry name" value="Fibronectin type III"/>
    <property type="match status" value="1"/>
</dbReference>
<feature type="transmembrane region" description="Helical" evidence="3">
    <location>
        <begin position="142"/>
        <end position="165"/>
    </location>
</feature>
<dbReference type="GO" id="GO:0000272">
    <property type="term" value="P:polysaccharide catabolic process"/>
    <property type="evidence" value="ECO:0007669"/>
    <property type="project" value="UniProtKB-KW"/>
</dbReference>
<evidence type="ECO:0000313" key="4">
    <source>
        <dbReference type="EMBL" id="MBB5803169.1"/>
    </source>
</evidence>
<comment type="caution">
    <text evidence="4">The sequence shown here is derived from an EMBL/GenBank/DDBJ whole genome shotgun (WGS) entry which is preliminary data.</text>
</comment>
<reference evidence="4 5" key="1">
    <citation type="submission" date="2020-08" db="EMBL/GenBank/DDBJ databases">
        <title>Sequencing the genomes of 1000 actinobacteria strains.</title>
        <authorList>
            <person name="Klenk H.-P."/>
        </authorList>
    </citation>
    <scope>NUCLEOTIDE SEQUENCE [LARGE SCALE GENOMIC DNA]</scope>
    <source>
        <strain evidence="4 5">DSM 45486</strain>
    </source>
</reference>
<dbReference type="InterPro" id="IPR003961">
    <property type="entry name" value="FN3_dom"/>
</dbReference>
<evidence type="ECO:0000256" key="2">
    <source>
        <dbReference type="ARBA" id="ARBA00023326"/>
    </source>
</evidence>
<sequence length="401" mass="43365">MGSIGGANAGHRALAEIVGAQVAWWQLGFRTRRAVVRQARSGNRFPDPEIWGVALGWARHWLTAPLWWRWVRLSGATVLAVMYLLALASEWVGADPFVAFSGALTVCLPLAVGWAARQARVARMLVALAPGPRPDRPSARALAIRTSGLLLSVGLAAGVVVVALAHQHPAGRFCPPFVVDAPVRDWLRHNDGQTGAGCPAGDTRSGAGGVRYTPWNAPNRGTRFGPDYVMYGSRSDRLMVMPLVIFAAWAAEGGPSGRLGEPIEESADHTVGYVNFRGGAIVLHSGGTPQVHMGRRHSVAREPGGPCEVLDWPCITTAYSDAAGIRLSWRYQAADAFNVAWWPESGPARSRVEREVAGYELTVRDLSPATTYMVQVQACEKHFVRRSTCTRFSPPVIVRVP</sequence>
<feature type="transmembrane region" description="Helical" evidence="3">
    <location>
        <begin position="66"/>
        <end position="85"/>
    </location>
</feature>
<dbReference type="Proteomes" id="UP000552097">
    <property type="component" value="Unassembled WGS sequence"/>
</dbReference>
<dbReference type="InterPro" id="IPR013783">
    <property type="entry name" value="Ig-like_fold"/>
</dbReference>
<evidence type="ECO:0000256" key="3">
    <source>
        <dbReference type="SAM" id="Phobius"/>
    </source>
</evidence>
<dbReference type="EMBL" id="JACHMO010000001">
    <property type="protein sequence ID" value="MBB5803169.1"/>
    <property type="molecule type" value="Genomic_DNA"/>
</dbReference>
<dbReference type="CDD" id="cd00063">
    <property type="entry name" value="FN3"/>
    <property type="match status" value="1"/>
</dbReference>
<keyword evidence="3" id="KW-0472">Membrane</keyword>
<organism evidence="4 5">
    <name type="scientific">Saccharothrix ecbatanensis</name>
    <dbReference type="NCBI Taxonomy" id="1105145"/>
    <lineage>
        <taxon>Bacteria</taxon>
        <taxon>Bacillati</taxon>
        <taxon>Actinomycetota</taxon>
        <taxon>Actinomycetes</taxon>
        <taxon>Pseudonocardiales</taxon>
        <taxon>Pseudonocardiaceae</taxon>
        <taxon>Saccharothrix</taxon>
    </lineage>
</organism>
<proteinExistence type="predicted"/>
<gene>
    <name evidence="4" type="ORF">F4560_002937</name>
</gene>
<evidence type="ECO:0000313" key="5">
    <source>
        <dbReference type="Proteomes" id="UP000552097"/>
    </source>
</evidence>
<dbReference type="RefSeq" id="WP_184920353.1">
    <property type="nucleotide sequence ID" value="NZ_JACHMO010000001.1"/>
</dbReference>
<keyword evidence="1" id="KW-0326">Glycosidase</keyword>
<name>A0A7W9HJV4_9PSEU</name>
<keyword evidence="3" id="KW-1133">Transmembrane helix</keyword>
<protein>
    <submittedName>
        <fullName evidence="4">Uncharacterized protein</fullName>
    </submittedName>
</protein>
<feature type="transmembrane region" description="Helical" evidence="3">
    <location>
        <begin position="97"/>
        <end position="116"/>
    </location>
</feature>
<dbReference type="GO" id="GO:0016798">
    <property type="term" value="F:hydrolase activity, acting on glycosyl bonds"/>
    <property type="evidence" value="ECO:0007669"/>
    <property type="project" value="UniProtKB-KW"/>
</dbReference>
<evidence type="ECO:0000256" key="1">
    <source>
        <dbReference type="ARBA" id="ARBA00023295"/>
    </source>
</evidence>
<dbReference type="InterPro" id="IPR036116">
    <property type="entry name" value="FN3_sf"/>
</dbReference>
<keyword evidence="5" id="KW-1185">Reference proteome</keyword>
<dbReference type="Gene3D" id="2.60.40.10">
    <property type="entry name" value="Immunoglobulins"/>
    <property type="match status" value="1"/>
</dbReference>
<keyword evidence="2" id="KW-0624">Polysaccharide degradation</keyword>